<organism evidence="2 3">
    <name type="scientific">Rotaria sordida</name>
    <dbReference type="NCBI Taxonomy" id="392033"/>
    <lineage>
        <taxon>Eukaryota</taxon>
        <taxon>Metazoa</taxon>
        <taxon>Spiralia</taxon>
        <taxon>Gnathifera</taxon>
        <taxon>Rotifera</taxon>
        <taxon>Eurotatoria</taxon>
        <taxon>Bdelloidea</taxon>
        <taxon>Philodinida</taxon>
        <taxon>Philodinidae</taxon>
        <taxon>Rotaria</taxon>
    </lineage>
</organism>
<evidence type="ECO:0000313" key="2">
    <source>
        <dbReference type="EMBL" id="CAF3820113.1"/>
    </source>
</evidence>
<gene>
    <name evidence="2" type="ORF">JBS370_LOCUS16408</name>
</gene>
<dbReference type="Proteomes" id="UP000663836">
    <property type="component" value="Unassembled WGS sequence"/>
</dbReference>
<evidence type="ECO:0000313" key="3">
    <source>
        <dbReference type="Proteomes" id="UP000663836"/>
    </source>
</evidence>
<keyword evidence="1" id="KW-0472">Membrane</keyword>
<keyword evidence="1" id="KW-1133">Transmembrane helix</keyword>
<dbReference type="AlphaFoldDB" id="A0A819CFY3"/>
<accession>A0A819CFY3</accession>
<reference evidence="2" key="1">
    <citation type="submission" date="2021-02" db="EMBL/GenBank/DDBJ databases">
        <authorList>
            <person name="Nowell W R."/>
        </authorList>
    </citation>
    <scope>NUCLEOTIDE SEQUENCE</scope>
</reference>
<feature type="transmembrane region" description="Helical" evidence="1">
    <location>
        <begin position="157"/>
        <end position="181"/>
    </location>
</feature>
<dbReference type="EMBL" id="CAJOBD010001646">
    <property type="protein sequence ID" value="CAF3820113.1"/>
    <property type="molecule type" value="Genomic_DNA"/>
</dbReference>
<protein>
    <submittedName>
        <fullName evidence="2">Uncharacterized protein</fullName>
    </submittedName>
</protein>
<comment type="caution">
    <text evidence="2">The sequence shown here is derived from an EMBL/GenBank/DDBJ whole genome shotgun (WGS) entry which is preliminary data.</text>
</comment>
<evidence type="ECO:0000256" key="1">
    <source>
        <dbReference type="SAM" id="Phobius"/>
    </source>
</evidence>
<proteinExistence type="predicted"/>
<name>A0A819CFY3_9BILA</name>
<keyword evidence="1" id="KW-0812">Transmembrane</keyword>
<sequence>DDNQDKIDLNRIDQTRVTNRLNPSDIIRTRLNTSLYTIYDATETLSICNDVPSGIYIEFGFVRVQISPTVSFERIVSVQYNYTYSNWQFDCTTYTCASTSTQRYLVSLQSAFIDLTSSALNFTGTTKADITSADNYIQHLLWLITPEYHGEPGYRNYTIAMILIFIAISVVVMHVLLFGMMCPF</sequence>
<feature type="non-terminal residue" evidence="2">
    <location>
        <position position="184"/>
    </location>
</feature>